<dbReference type="Proteomes" id="UP001239680">
    <property type="component" value="Unassembled WGS sequence"/>
</dbReference>
<feature type="transmembrane region" description="Helical" evidence="1">
    <location>
        <begin position="20"/>
        <end position="40"/>
    </location>
</feature>
<sequence length="164" mass="17686">MSAVDMDSKPKLGLRGLRIALAISLALNVAVAGVVGGVMLRDGPPQRGSRDFGLGPLSEVLDREDRRALRKAFVAQHSEFRDQRHEAQAEFAAVVQALRAEPFDANALDAALAAVASRNQRLIDSGRLLVAGHLAQMSATERAAFADRLEERLQHGRKAQPSKS</sequence>
<keyword evidence="1" id="KW-1133">Transmembrane helix</keyword>
<evidence type="ECO:0000313" key="2">
    <source>
        <dbReference type="EMBL" id="MDQ2065669.1"/>
    </source>
</evidence>
<keyword evidence="1" id="KW-0812">Transmembrane</keyword>
<keyword evidence="1" id="KW-0472">Membrane</keyword>
<evidence type="ECO:0000256" key="1">
    <source>
        <dbReference type="SAM" id="Phobius"/>
    </source>
</evidence>
<evidence type="ECO:0000313" key="3">
    <source>
        <dbReference type="Proteomes" id="UP001239680"/>
    </source>
</evidence>
<reference evidence="2 3" key="1">
    <citation type="submission" date="2023-08" db="EMBL/GenBank/DDBJ databases">
        <title>Characterization of two Paracoccaceae strains isolated from Phycosphere and proposal of Xinfangfangia lacusdiani sp. nov.</title>
        <authorList>
            <person name="Deng Y."/>
            <person name="Zhang Y.Q."/>
        </authorList>
    </citation>
    <scope>NUCLEOTIDE SEQUENCE [LARGE SCALE GENOMIC DNA]</scope>
    <source>
        <strain evidence="2 3">CPCC 101601</strain>
    </source>
</reference>
<comment type="caution">
    <text evidence="2">The sequence shown here is derived from an EMBL/GenBank/DDBJ whole genome shotgun (WGS) entry which is preliminary data.</text>
</comment>
<gene>
    <name evidence="2" type="ORF">Q9295_04745</name>
</gene>
<proteinExistence type="predicted"/>
<dbReference type="InterPro" id="IPR025961">
    <property type="entry name" value="Metal_resist"/>
</dbReference>
<accession>A0ABU0VVD6</accession>
<name>A0ABU0VVD6_9RHOB</name>
<dbReference type="Pfam" id="PF13801">
    <property type="entry name" value="Metal_resist"/>
    <property type="match status" value="1"/>
</dbReference>
<dbReference type="EMBL" id="JAVDBT010000004">
    <property type="protein sequence ID" value="MDQ2065669.1"/>
    <property type="molecule type" value="Genomic_DNA"/>
</dbReference>
<organism evidence="2 3">
    <name type="scientific">Pseudogemmobacter lacusdianii</name>
    <dbReference type="NCBI Taxonomy" id="3069608"/>
    <lineage>
        <taxon>Bacteria</taxon>
        <taxon>Pseudomonadati</taxon>
        <taxon>Pseudomonadota</taxon>
        <taxon>Alphaproteobacteria</taxon>
        <taxon>Rhodobacterales</taxon>
        <taxon>Paracoccaceae</taxon>
        <taxon>Pseudogemmobacter</taxon>
    </lineage>
</organism>
<dbReference type="RefSeq" id="WP_306679364.1">
    <property type="nucleotide sequence ID" value="NZ_JAVDBT010000004.1"/>
</dbReference>
<protein>
    <submittedName>
        <fullName evidence="2">Periplasmic heavy metal sensor</fullName>
    </submittedName>
</protein>
<keyword evidence="3" id="KW-1185">Reference proteome</keyword>